<dbReference type="Gene3D" id="2.60.40.10">
    <property type="entry name" value="Immunoglobulins"/>
    <property type="match status" value="3"/>
</dbReference>
<dbReference type="SMART" id="SM00407">
    <property type="entry name" value="IGc1"/>
    <property type="match status" value="1"/>
</dbReference>
<dbReference type="Pfam" id="PF07686">
    <property type="entry name" value="V-set"/>
    <property type="match status" value="1"/>
</dbReference>
<dbReference type="AlphaFoldDB" id="A0A3Q1C9A4"/>
<dbReference type="PROSITE" id="PS50835">
    <property type="entry name" value="IG_LIKE"/>
    <property type="match status" value="2"/>
</dbReference>
<reference evidence="4 5" key="1">
    <citation type="submission" date="2022-01" db="EMBL/GenBank/DDBJ databases">
        <title>A chromosome-scale genome assembly of the false clownfish, Amphiprion ocellaris.</title>
        <authorList>
            <person name="Ryu T."/>
        </authorList>
    </citation>
    <scope>NUCLEOTIDE SEQUENCE [LARGE SCALE GENOMIC DNA]</scope>
</reference>
<reference evidence="4" key="3">
    <citation type="submission" date="2025-09" db="UniProtKB">
        <authorList>
            <consortium name="Ensembl"/>
        </authorList>
    </citation>
    <scope>IDENTIFICATION</scope>
</reference>
<dbReference type="InterPro" id="IPR003599">
    <property type="entry name" value="Ig_sub"/>
</dbReference>
<dbReference type="Pfam" id="PF07654">
    <property type="entry name" value="C1-set"/>
    <property type="match status" value="1"/>
</dbReference>
<gene>
    <name evidence="4" type="primary">TAPBPL</name>
</gene>
<dbReference type="PANTHER" id="PTHR23411">
    <property type="entry name" value="TAPASIN"/>
    <property type="match status" value="1"/>
</dbReference>
<dbReference type="InterPro" id="IPR036179">
    <property type="entry name" value="Ig-like_dom_sf"/>
</dbReference>
<keyword evidence="2" id="KW-0732">Signal</keyword>
<dbReference type="OMA" id="YPLDAQM"/>
<name>A0A3Q1C9A4_AMPOC</name>
<evidence type="ECO:0000313" key="4">
    <source>
        <dbReference type="Ensembl" id="ENSAOCP00000022388.2"/>
    </source>
</evidence>
<feature type="chain" id="PRO_5043926960" description="Ig-like domain-containing protein" evidence="2">
    <location>
        <begin position="18"/>
        <end position="454"/>
    </location>
</feature>
<reference evidence="4" key="2">
    <citation type="submission" date="2025-08" db="UniProtKB">
        <authorList>
            <consortium name="Ensembl"/>
        </authorList>
    </citation>
    <scope>IDENTIFICATION</scope>
</reference>
<accession>A0A3Q1C9A4</accession>
<feature type="domain" description="Ig-like" evidence="3">
    <location>
        <begin position="154"/>
        <end position="294"/>
    </location>
</feature>
<evidence type="ECO:0000256" key="1">
    <source>
        <dbReference type="ARBA" id="ARBA00023319"/>
    </source>
</evidence>
<feature type="signal peptide" evidence="2">
    <location>
        <begin position="1"/>
        <end position="17"/>
    </location>
</feature>
<dbReference type="STRING" id="80972.ENSAOCP00000022388"/>
<dbReference type="InterPro" id="IPR013106">
    <property type="entry name" value="Ig_V-set"/>
</dbReference>
<dbReference type="PRINTS" id="PR01669">
    <property type="entry name" value="TAPASIN"/>
</dbReference>
<dbReference type="GO" id="GO:0016020">
    <property type="term" value="C:membrane"/>
    <property type="evidence" value="ECO:0007669"/>
    <property type="project" value="InterPro"/>
</dbReference>
<dbReference type="Ensembl" id="ENSAOCT00000008086.2">
    <property type="protein sequence ID" value="ENSAOCP00000022388.2"/>
    <property type="gene ID" value="ENSAOCG00000017987.2"/>
</dbReference>
<evidence type="ECO:0000259" key="3">
    <source>
        <dbReference type="PROSITE" id="PS50835"/>
    </source>
</evidence>
<dbReference type="InterPro" id="IPR013783">
    <property type="entry name" value="Ig-like_fold"/>
</dbReference>
<sequence>MMFGIILFGFFTRSFSADGVADVVLSCDLVEEGVGLGGMGGGVLFTRTPATLVLKDVPVGPDESLETLTPFVPPSVPDPELLLFETKVSSPEIPKADVLLHADCNQQEVLCEISRYSPRGLQDSSGFFMVSLSVDGVDFSTSLILQTLPVEQNPSTLVQSKLGLPLSGSGTLLTEVMFLVFSHVQSVSAPLKAKVLLNCGFRQQEVRLGEEVGVEWRLQHRGKGRKVLEMKTKLDGSEGSSVVLGQREGSSLDAALLLREGDASMTLSRLQVEDEGTYICTISVGNFHAQQVVQLLITQAPQVSLSEGKKDSNSAQTFSCHCSNYYPLDVQMEWFSLPPTASEPEPFIDQGSLTSHRQHGDGTFSLSSHLSVPSAVPPGTKITCRVSHLALDAPLQVTVEVQTPEPGIRKGVKSADDVKLHPGSKFDVQTFSSGNEKLVFMIFWTNQSDVLSRR</sequence>
<keyword evidence="5" id="KW-1185">Reference proteome</keyword>
<dbReference type="InterPro" id="IPR003597">
    <property type="entry name" value="Ig_C1-set"/>
</dbReference>
<feature type="domain" description="Ig-like" evidence="3">
    <location>
        <begin position="301"/>
        <end position="400"/>
    </location>
</feature>
<evidence type="ECO:0000313" key="5">
    <source>
        <dbReference type="Proteomes" id="UP001501940"/>
    </source>
</evidence>
<dbReference type="InterPro" id="IPR008056">
    <property type="entry name" value="Tapasin"/>
</dbReference>
<dbReference type="GO" id="GO:0019885">
    <property type="term" value="P:antigen processing and presentation of endogenous peptide antigen via MHC class I"/>
    <property type="evidence" value="ECO:0007669"/>
    <property type="project" value="InterPro"/>
</dbReference>
<dbReference type="GeneTree" id="ENSGT00940000160453"/>
<protein>
    <recommendedName>
        <fullName evidence="3">Ig-like domain-containing protein</fullName>
    </recommendedName>
</protein>
<dbReference type="Proteomes" id="UP001501940">
    <property type="component" value="Chromosome 9"/>
</dbReference>
<dbReference type="InterPro" id="IPR007110">
    <property type="entry name" value="Ig-like_dom"/>
</dbReference>
<keyword evidence="1" id="KW-0393">Immunoglobulin domain</keyword>
<evidence type="ECO:0000256" key="2">
    <source>
        <dbReference type="SAM" id="SignalP"/>
    </source>
</evidence>
<dbReference type="InterPro" id="IPR050380">
    <property type="entry name" value="Immune_Resp_Modulators"/>
</dbReference>
<dbReference type="SMART" id="SM00409">
    <property type="entry name" value="IG"/>
    <property type="match status" value="1"/>
</dbReference>
<organism evidence="4 5">
    <name type="scientific">Amphiprion ocellaris</name>
    <name type="common">Clown anemonefish</name>
    <dbReference type="NCBI Taxonomy" id="80972"/>
    <lineage>
        <taxon>Eukaryota</taxon>
        <taxon>Metazoa</taxon>
        <taxon>Chordata</taxon>
        <taxon>Craniata</taxon>
        <taxon>Vertebrata</taxon>
        <taxon>Euteleostomi</taxon>
        <taxon>Actinopterygii</taxon>
        <taxon>Neopterygii</taxon>
        <taxon>Teleostei</taxon>
        <taxon>Neoteleostei</taxon>
        <taxon>Acanthomorphata</taxon>
        <taxon>Ovalentaria</taxon>
        <taxon>Pomacentridae</taxon>
        <taxon>Amphiprion</taxon>
    </lineage>
</organism>
<dbReference type="SUPFAM" id="SSF48726">
    <property type="entry name" value="Immunoglobulin"/>
    <property type="match status" value="2"/>
</dbReference>
<proteinExistence type="predicted"/>